<evidence type="ECO:0000259" key="12">
    <source>
        <dbReference type="PROSITE" id="PS51674"/>
    </source>
</evidence>
<evidence type="ECO:0000256" key="7">
    <source>
        <dbReference type="ARBA" id="ARBA00023015"/>
    </source>
</evidence>
<feature type="binding site" evidence="11">
    <location>
        <position position="16"/>
    </location>
    <ligand>
        <name>[4Fe-4S] cluster</name>
        <dbReference type="ChEBI" id="CHEBI:49883"/>
    </ligand>
</feature>
<dbReference type="PANTHER" id="PTHR38839">
    <property type="entry name" value="TRANSCRIPTIONAL REGULATOR WHID-RELATED"/>
    <property type="match status" value="1"/>
</dbReference>
<dbReference type="GO" id="GO:0051539">
    <property type="term" value="F:4 iron, 4 sulfur cluster binding"/>
    <property type="evidence" value="ECO:0007669"/>
    <property type="project" value="UniProtKB-UniRule"/>
</dbReference>
<dbReference type="HAMAP" id="MF_01479">
    <property type="entry name" value="WhiB"/>
    <property type="match status" value="1"/>
</dbReference>
<protein>
    <recommendedName>
        <fullName evidence="11">Transcriptional regulator WhiB</fullName>
    </recommendedName>
</protein>
<comment type="caution">
    <text evidence="13">The sequence shown here is derived from an EMBL/GenBank/DDBJ whole genome shotgun (WGS) entry which is preliminary data.</text>
</comment>
<keyword evidence="10 11" id="KW-0804">Transcription</keyword>
<accession>A0A365H5V1</accession>
<dbReference type="GO" id="GO:0045892">
    <property type="term" value="P:negative regulation of DNA-templated transcription"/>
    <property type="evidence" value="ECO:0007669"/>
    <property type="project" value="TreeGrafter"/>
</dbReference>
<evidence type="ECO:0000256" key="5">
    <source>
        <dbReference type="ARBA" id="ARBA00023004"/>
    </source>
</evidence>
<feature type="binding site" evidence="11">
    <location>
        <position position="48"/>
    </location>
    <ligand>
        <name>[4Fe-4S] cluster</name>
        <dbReference type="ChEBI" id="CHEBI:49883"/>
    </ligand>
</feature>
<evidence type="ECO:0000256" key="3">
    <source>
        <dbReference type="ARBA" id="ARBA00022485"/>
    </source>
</evidence>
<keyword evidence="4 11" id="KW-0479">Metal-binding</keyword>
<evidence type="ECO:0000256" key="6">
    <source>
        <dbReference type="ARBA" id="ARBA00023014"/>
    </source>
</evidence>
<dbReference type="RefSeq" id="WP_111869154.1">
    <property type="nucleotide sequence ID" value="NZ_QLYX01000008.1"/>
</dbReference>
<keyword evidence="9 11" id="KW-1015">Disulfide bond</keyword>
<dbReference type="GO" id="GO:0005737">
    <property type="term" value="C:cytoplasm"/>
    <property type="evidence" value="ECO:0007669"/>
    <property type="project" value="UniProtKB-SubCell"/>
</dbReference>
<comment type="subcellular location">
    <subcellularLocation>
        <location evidence="1 11">Cytoplasm</location>
    </subcellularLocation>
</comment>
<gene>
    <name evidence="11" type="primary">whiB</name>
    <name evidence="13" type="ORF">DPM19_18210</name>
</gene>
<organism evidence="13 14">
    <name type="scientific">Actinomadura craniellae</name>
    <dbReference type="NCBI Taxonomy" id="2231787"/>
    <lineage>
        <taxon>Bacteria</taxon>
        <taxon>Bacillati</taxon>
        <taxon>Actinomycetota</taxon>
        <taxon>Actinomycetes</taxon>
        <taxon>Streptosporangiales</taxon>
        <taxon>Thermomonosporaceae</taxon>
        <taxon>Actinomadura</taxon>
    </lineage>
</organism>
<keyword evidence="7 11" id="KW-0805">Transcription regulation</keyword>
<dbReference type="Proteomes" id="UP000251891">
    <property type="component" value="Unassembled WGS sequence"/>
</dbReference>
<feature type="domain" description="4Fe-4S Wbl-type" evidence="12">
    <location>
        <begin position="15"/>
        <end position="78"/>
    </location>
</feature>
<evidence type="ECO:0000313" key="14">
    <source>
        <dbReference type="Proteomes" id="UP000251891"/>
    </source>
</evidence>
<keyword evidence="11" id="KW-0963">Cytoplasm</keyword>
<comment type="PTM">
    <text evidence="11">The Fe-S cluster can be nitrosylated by nitric oxide (NO).</text>
</comment>
<dbReference type="GO" id="GO:0046872">
    <property type="term" value="F:metal ion binding"/>
    <property type="evidence" value="ECO:0007669"/>
    <property type="project" value="UniProtKB-KW"/>
</dbReference>
<dbReference type="GO" id="GO:0035731">
    <property type="term" value="F:dinitrosyl-iron complex binding"/>
    <property type="evidence" value="ECO:0007669"/>
    <property type="project" value="UniProtKB-UniRule"/>
</dbReference>
<comment type="similarity">
    <text evidence="2 11">Belongs to the WhiB family.</text>
</comment>
<sequence length="86" mass="9607">MIDHNDDEHWTDDAACRGVDPELFYPIGYAAEVFKHQEAQAKAVCGGCSVRAECLDWALRAGEPDGIWGGTTPEERRYLRRRIAAA</sequence>
<dbReference type="PROSITE" id="PS51674">
    <property type="entry name" value="4FE4S_WBL"/>
    <property type="match status" value="1"/>
</dbReference>
<dbReference type="Pfam" id="PF02467">
    <property type="entry name" value="Whib"/>
    <property type="match status" value="1"/>
</dbReference>
<dbReference type="GO" id="GO:0045454">
    <property type="term" value="P:cell redox homeostasis"/>
    <property type="evidence" value="ECO:0007669"/>
    <property type="project" value="TreeGrafter"/>
</dbReference>
<dbReference type="EMBL" id="QLYX01000008">
    <property type="protein sequence ID" value="RAY13613.1"/>
    <property type="molecule type" value="Genomic_DNA"/>
</dbReference>
<proteinExistence type="inferred from homology"/>
<dbReference type="AlphaFoldDB" id="A0A365H5V1"/>
<keyword evidence="3 11" id="KW-0004">4Fe-4S</keyword>
<keyword evidence="5 11" id="KW-0408">Iron</keyword>
<dbReference type="OrthoDB" id="8104048at2"/>
<evidence type="ECO:0000313" key="13">
    <source>
        <dbReference type="EMBL" id="RAY13613.1"/>
    </source>
</evidence>
<comment type="PTM">
    <text evidence="11">Upon Fe-S cluster removal intramolecular disulfide bonds are formed.</text>
</comment>
<evidence type="ECO:0000256" key="10">
    <source>
        <dbReference type="ARBA" id="ARBA00023163"/>
    </source>
</evidence>
<evidence type="ECO:0000256" key="4">
    <source>
        <dbReference type="ARBA" id="ARBA00022723"/>
    </source>
</evidence>
<comment type="cofactor">
    <cofactor evidence="11">
        <name>[4Fe-4S] cluster</name>
        <dbReference type="ChEBI" id="CHEBI:49883"/>
    </cofactor>
    <text evidence="11">Binds 1 [4Fe-4S] cluster per subunit. Following nitrosylation of the [4Fe-4S] cluster binds 1 [4Fe-8(NO)] cluster per subunit.</text>
</comment>
<keyword evidence="8 11" id="KW-0238">DNA-binding</keyword>
<dbReference type="InterPro" id="IPR034768">
    <property type="entry name" value="4FE4S_WBL"/>
</dbReference>
<comment type="function">
    <text evidence="11">Acts as a transcriptional regulator. Probably redox-responsive. The apo- but not holo-form probably binds DNA.</text>
</comment>
<evidence type="ECO:0000256" key="9">
    <source>
        <dbReference type="ARBA" id="ARBA00023157"/>
    </source>
</evidence>
<dbReference type="InterPro" id="IPR003482">
    <property type="entry name" value="Whib"/>
</dbReference>
<reference evidence="13 14" key="1">
    <citation type="submission" date="2018-06" db="EMBL/GenBank/DDBJ databases">
        <title>Actinomadura craniellae sp. nov. isolated from marine sponge Craniella sp.</title>
        <authorList>
            <person name="Li L."/>
            <person name="Xu Q.H."/>
            <person name="Lin H.W."/>
            <person name="Lu Y.H."/>
        </authorList>
    </citation>
    <scope>NUCLEOTIDE SEQUENCE [LARGE SCALE GENOMIC DNA]</scope>
    <source>
        <strain evidence="13 14">LHW63021</strain>
    </source>
</reference>
<evidence type="ECO:0000256" key="8">
    <source>
        <dbReference type="ARBA" id="ARBA00023125"/>
    </source>
</evidence>
<evidence type="ECO:0000256" key="1">
    <source>
        <dbReference type="ARBA" id="ARBA00004496"/>
    </source>
</evidence>
<dbReference type="GO" id="GO:0047134">
    <property type="term" value="F:protein-disulfide reductase [NAD(P)H] activity"/>
    <property type="evidence" value="ECO:0007669"/>
    <property type="project" value="TreeGrafter"/>
</dbReference>
<name>A0A365H5V1_9ACTN</name>
<keyword evidence="6 11" id="KW-0411">Iron-sulfur</keyword>
<feature type="binding site" evidence="11">
    <location>
        <position position="45"/>
    </location>
    <ligand>
        <name>[4Fe-4S] cluster</name>
        <dbReference type="ChEBI" id="CHEBI:49883"/>
    </ligand>
</feature>
<keyword evidence="14" id="KW-1185">Reference proteome</keyword>
<dbReference type="GO" id="GO:0003677">
    <property type="term" value="F:DNA binding"/>
    <property type="evidence" value="ECO:0007669"/>
    <property type="project" value="UniProtKB-UniRule"/>
</dbReference>
<evidence type="ECO:0000256" key="11">
    <source>
        <dbReference type="HAMAP-Rule" id="MF_01479"/>
    </source>
</evidence>
<feature type="binding site" evidence="11">
    <location>
        <position position="54"/>
    </location>
    <ligand>
        <name>[4Fe-4S] cluster</name>
        <dbReference type="ChEBI" id="CHEBI:49883"/>
    </ligand>
</feature>
<evidence type="ECO:0000256" key="2">
    <source>
        <dbReference type="ARBA" id="ARBA00006597"/>
    </source>
</evidence>